<sequence length="46" mass="5359">HAYANFEELRTATIAFVNYYNHKQIKTKLAGMTPVEFRKHSSQFVA</sequence>
<evidence type="ECO:0000313" key="3">
    <source>
        <dbReference type="Proteomes" id="UP001597252"/>
    </source>
</evidence>
<dbReference type="Proteomes" id="UP001597252">
    <property type="component" value="Unassembled WGS sequence"/>
</dbReference>
<dbReference type="Pfam" id="PF13333">
    <property type="entry name" value="rve_2"/>
    <property type="match status" value="1"/>
</dbReference>
<evidence type="ECO:0000313" key="2">
    <source>
        <dbReference type="EMBL" id="MFD1485932.1"/>
    </source>
</evidence>
<accession>A0ABW4E7Q3</accession>
<comment type="caution">
    <text evidence="2">The sequence shown here is derived from an EMBL/GenBank/DDBJ whole genome shotgun (WGS) entry which is preliminary data.</text>
</comment>
<proteinExistence type="predicted"/>
<organism evidence="2 3">
    <name type="scientific">Lacticaseibacillus baoqingensis</name>
    <dbReference type="NCBI Taxonomy" id="2486013"/>
    <lineage>
        <taxon>Bacteria</taxon>
        <taxon>Bacillati</taxon>
        <taxon>Bacillota</taxon>
        <taxon>Bacilli</taxon>
        <taxon>Lactobacillales</taxon>
        <taxon>Lactobacillaceae</taxon>
        <taxon>Lacticaseibacillus</taxon>
    </lineage>
</organism>
<dbReference type="RefSeq" id="WP_379896831.1">
    <property type="nucleotide sequence ID" value="NZ_JBHTON010000049.1"/>
</dbReference>
<name>A0ABW4E7Q3_9LACO</name>
<reference evidence="3" key="1">
    <citation type="journal article" date="2019" name="Int. J. Syst. Evol. Microbiol.">
        <title>The Global Catalogue of Microorganisms (GCM) 10K type strain sequencing project: providing services to taxonomists for standard genome sequencing and annotation.</title>
        <authorList>
            <consortium name="The Broad Institute Genomics Platform"/>
            <consortium name="The Broad Institute Genome Sequencing Center for Infectious Disease"/>
            <person name="Wu L."/>
            <person name="Ma J."/>
        </authorList>
    </citation>
    <scope>NUCLEOTIDE SEQUENCE [LARGE SCALE GENOMIC DNA]</scope>
    <source>
        <strain evidence="3">CCM 8903</strain>
    </source>
</reference>
<evidence type="ECO:0000259" key="1">
    <source>
        <dbReference type="Pfam" id="PF13333"/>
    </source>
</evidence>
<feature type="domain" description="Integrase catalytic" evidence="1">
    <location>
        <begin position="3"/>
        <end position="41"/>
    </location>
</feature>
<feature type="non-terminal residue" evidence="2">
    <location>
        <position position="1"/>
    </location>
</feature>
<dbReference type="InterPro" id="IPR001584">
    <property type="entry name" value="Integrase_cat-core"/>
</dbReference>
<protein>
    <submittedName>
        <fullName evidence="2">IS3 family transposase</fullName>
    </submittedName>
</protein>
<dbReference type="EMBL" id="JBHTON010000049">
    <property type="protein sequence ID" value="MFD1485932.1"/>
    <property type="molecule type" value="Genomic_DNA"/>
</dbReference>
<keyword evidence="3" id="KW-1185">Reference proteome</keyword>
<gene>
    <name evidence="2" type="ORF">ACFQ5J_11905</name>
</gene>